<gene>
    <name evidence="3" type="ORF">HLASA_3067</name>
    <name evidence="2" type="ORF">HLASF_3066</name>
</gene>
<dbReference type="HOGENOM" id="CLU_923185_0_0_2"/>
<evidence type="ECO:0000313" key="2">
    <source>
        <dbReference type="EMBL" id="AKH98692.1"/>
    </source>
</evidence>
<dbReference type="InterPro" id="IPR005122">
    <property type="entry name" value="Uracil-DNA_glycosylase-like"/>
</dbReference>
<keyword evidence="2" id="KW-0614">Plasmid</keyword>
<reference evidence="2 5" key="1">
    <citation type="submission" date="2014-06" db="EMBL/GenBank/DDBJ databases">
        <title>Secret life of haloarchaea: discovery of obligatory anaerobic haloarchaea growing by dissimilatory sulfur reduction.</title>
        <authorList>
            <person name="Sorokin D.Y."/>
            <person name="Kublanov I.V."/>
            <person name="Gavrilov S.N."/>
            <person name="Ferrer M."/>
            <person name="Golyshin P.N."/>
            <person name="Messina E."/>
            <person name="La Cono V."/>
            <person name="Yakimov M.M."/>
        </authorList>
    </citation>
    <scope>NUCLEOTIDE SEQUENCE [LARGE SCALE GENOMIC DNA]</scope>
    <source>
        <strain evidence="2 5">HSR2</strain>
        <plasmid evidence="2 5">pHSR2-01</plasmid>
    </source>
</reference>
<accession>A0A0F7PDC0</accession>
<dbReference type="KEGG" id="hsf:HLASA_3067"/>
<organism evidence="2 5">
    <name type="scientific">Halanaeroarchaeum sulfurireducens</name>
    <dbReference type="NCBI Taxonomy" id="1604004"/>
    <lineage>
        <taxon>Archaea</taxon>
        <taxon>Methanobacteriati</taxon>
        <taxon>Methanobacteriota</taxon>
        <taxon>Stenosarchaea group</taxon>
        <taxon>Halobacteria</taxon>
        <taxon>Halobacteriales</taxon>
        <taxon>Halobacteriaceae</taxon>
        <taxon>Halanaeroarchaeum</taxon>
    </lineage>
</organism>
<dbReference type="EMBL" id="CP011565">
    <property type="protein sequence ID" value="ALG83135.1"/>
    <property type="molecule type" value="Genomic_DNA"/>
</dbReference>
<dbReference type="PATRIC" id="fig|1604004.4.peg.2339"/>
<proteinExistence type="predicted"/>
<evidence type="ECO:0000259" key="1">
    <source>
        <dbReference type="Pfam" id="PF03167"/>
    </source>
</evidence>
<dbReference type="Proteomes" id="UP000069906">
    <property type="component" value="Plasmid pHSR2-01"/>
</dbReference>
<dbReference type="KEGG" id="hsu:HLASF_3066"/>
<geneLocation type="plasmid" evidence="2 5">
    <name>pHSR2-01</name>
</geneLocation>
<evidence type="ECO:0000313" key="5">
    <source>
        <dbReference type="Proteomes" id="UP000069906"/>
    </source>
</evidence>
<reference evidence="4" key="2">
    <citation type="submission" date="2015-05" db="EMBL/GenBank/DDBJ databases">
        <title>Complete genome sequence of Halanaeroarchaeum sulfurireducens type strain M27-SA2, a sulfate-reducer haloarchaeon from marine anoxic lake Medee.</title>
        <authorList>
            <person name="Messina E."/>
            <person name="Kublanov I.V."/>
            <person name="Toshchakov S."/>
            <person name="Arcadi E."/>
            <person name="La Spada G."/>
            <person name="La Cono V."/>
            <person name="Yakimov M.M."/>
        </authorList>
    </citation>
    <scope>NUCLEOTIDE SEQUENCE [LARGE SCALE GENOMIC DNA]</scope>
    <source>
        <strain evidence="4">M27-SA2</strain>
        <plasmid evidence="4">Plasmid pM27-SA2-01</plasmid>
    </source>
</reference>
<name>A0A0F7PDC0_9EURY</name>
<dbReference type="Gene3D" id="3.40.470.10">
    <property type="entry name" value="Uracil-DNA glycosylase-like domain"/>
    <property type="match status" value="1"/>
</dbReference>
<feature type="domain" description="Uracil-DNA glycosylase-like" evidence="1">
    <location>
        <begin position="171"/>
        <end position="280"/>
    </location>
</feature>
<dbReference type="Proteomes" id="UP000060390">
    <property type="component" value="Plasmid pM27-SA2-01"/>
</dbReference>
<dbReference type="Pfam" id="PF03167">
    <property type="entry name" value="UDG"/>
    <property type="match status" value="1"/>
</dbReference>
<dbReference type="EMBL" id="CP008875">
    <property type="protein sequence ID" value="AKH98692.1"/>
    <property type="molecule type" value="Genomic_DNA"/>
</dbReference>
<keyword evidence="5" id="KW-1185">Reference proteome</keyword>
<dbReference type="InterPro" id="IPR036895">
    <property type="entry name" value="Uracil-DNA_glycosylase-like_sf"/>
</dbReference>
<sequence length="301" mass="34307">MTASDRLSPSYFVSLTPKVSIGGHEIAYPRMDETTARDLLSLIDQPSQRELQALQESAIDDIESVLSQAGFPVQAEVCRRLSYTFYYDWETDDPDYVLLVQDPGNLHERHLSELRPHNPLAGDCAARDQIGVYRAFGQSWLTGRNADFTERFFETLANHDLISLPNGWHQYVASGQFYHDFYLGDVVKYRVDGFGTREERVSYHALLERELQALDPEVVFSFGGNAWPALRRHTSPEPVVETDADPASVMDIHGTLHRISDPVDTYVLPLAHMSGQVWWRFPPDEYIARLSTALQVLQQHR</sequence>
<protein>
    <recommendedName>
        <fullName evidence="1">Uracil-DNA glycosylase-like domain-containing protein</fullName>
    </recommendedName>
</protein>
<reference evidence="3 4" key="3">
    <citation type="journal article" date="2016" name="Stand. Genomic Sci.">
        <title>Complete genome sequence of 'Halanaeroarchaeum sulfurireducens' M27-SA2, a sulfur-reducing and acetate-oxidizing haloarchaeon from the deep-sea hypersaline anoxic lake Medee.</title>
        <authorList>
            <person name="Messina E."/>
            <person name="Sorokin D.Y."/>
            <person name="Kublanov I.V."/>
            <person name="Toshchakov S."/>
            <person name="Lopatina A."/>
            <person name="Arcadi E."/>
            <person name="Smedile F."/>
            <person name="La Spada G."/>
            <person name="La Cono V."/>
            <person name="Yakimov M.M."/>
        </authorList>
    </citation>
    <scope>NUCLEOTIDE SEQUENCE [LARGE SCALE GENOMIC DNA]</scope>
    <source>
        <strain evidence="3 4">M27-SA2</strain>
        <plasmid evidence="4">Plasmid pM27-SA2-01</plasmid>
        <plasmid evidence="3">pM27-SA2-01</plasmid>
    </source>
</reference>
<evidence type="ECO:0000313" key="4">
    <source>
        <dbReference type="Proteomes" id="UP000060390"/>
    </source>
</evidence>
<dbReference type="AlphaFoldDB" id="A0A0F7PDC0"/>
<evidence type="ECO:0000313" key="3">
    <source>
        <dbReference type="EMBL" id="ALG83135.1"/>
    </source>
</evidence>
<dbReference type="SUPFAM" id="SSF52141">
    <property type="entry name" value="Uracil-DNA glycosylase-like"/>
    <property type="match status" value="1"/>
</dbReference>
<geneLocation type="plasmid" evidence="3 4">
    <name>pM27-SA2-01</name>
</geneLocation>